<sequence>MRDVHFGVKSVSSSIPFAVPFPGGYEELLDEVGMLDFNNIVCSFYIHSSVQIVLHSAYMWRIVWIYCFFIYNPFLMWRRKHLTHRFVYVNILFVISVV</sequence>
<dbReference type="AlphaFoldDB" id="A0A9R1WY41"/>
<dbReference type="Proteomes" id="UP000235145">
    <property type="component" value="Unassembled WGS sequence"/>
</dbReference>
<feature type="transmembrane region" description="Helical" evidence="1">
    <location>
        <begin position="58"/>
        <end position="77"/>
    </location>
</feature>
<keyword evidence="3" id="KW-1185">Reference proteome</keyword>
<reference evidence="2 3" key="1">
    <citation type="journal article" date="2017" name="Nat. Commun.">
        <title>Genome assembly with in vitro proximity ligation data and whole-genome triplication in lettuce.</title>
        <authorList>
            <person name="Reyes-Chin-Wo S."/>
            <person name="Wang Z."/>
            <person name="Yang X."/>
            <person name="Kozik A."/>
            <person name="Arikit S."/>
            <person name="Song C."/>
            <person name="Xia L."/>
            <person name="Froenicke L."/>
            <person name="Lavelle D.O."/>
            <person name="Truco M.J."/>
            <person name="Xia R."/>
            <person name="Zhu S."/>
            <person name="Xu C."/>
            <person name="Xu H."/>
            <person name="Xu X."/>
            <person name="Cox K."/>
            <person name="Korf I."/>
            <person name="Meyers B.C."/>
            <person name="Michelmore R.W."/>
        </authorList>
    </citation>
    <scope>NUCLEOTIDE SEQUENCE [LARGE SCALE GENOMIC DNA]</scope>
    <source>
        <strain evidence="3">cv. Salinas</strain>
        <tissue evidence="2">Seedlings</tissue>
    </source>
</reference>
<keyword evidence="1" id="KW-0472">Membrane</keyword>
<proteinExistence type="predicted"/>
<organism evidence="2 3">
    <name type="scientific">Lactuca sativa</name>
    <name type="common">Garden lettuce</name>
    <dbReference type="NCBI Taxonomy" id="4236"/>
    <lineage>
        <taxon>Eukaryota</taxon>
        <taxon>Viridiplantae</taxon>
        <taxon>Streptophyta</taxon>
        <taxon>Embryophyta</taxon>
        <taxon>Tracheophyta</taxon>
        <taxon>Spermatophyta</taxon>
        <taxon>Magnoliopsida</taxon>
        <taxon>eudicotyledons</taxon>
        <taxon>Gunneridae</taxon>
        <taxon>Pentapetalae</taxon>
        <taxon>asterids</taxon>
        <taxon>campanulids</taxon>
        <taxon>Asterales</taxon>
        <taxon>Asteraceae</taxon>
        <taxon>Cichorioideae</taxon>
        <taxon>Cichorieae</taxon>
        <taxon>Lactucinae</taxon>
        <taxon>Lactuca</taxon>
    </lineage>
</organism>
<keyword evidence="1" id="KW-0812">Transmembrane</keyword>
<evidence type="ECO:0000256" key="1">
    <source>
        <dbReference type="SAM" id="Phobius"/>
    </source>
</evidence>
<protein>
    <submittedName>
        <fullName evidence="2">Uncharacterized protein</fullName>
    </submittedName>
</protein>
<evidence type="ECO:0000313" key="2">
    <source>
        <dbReference type="EMBL" id="KAJ0191449.1"/>
    </source>
</evidence>
<keyword evidence="1" id="KW-1133">Transmembrane helix</keyword>
<dbReference type="EMBL" id="NBSK02000008">
    <property type="protein sequence ID" value="KAJ0191449.1"/>
    <property type="molecule type" value="Genomic_DNA"/>
</dbReference>
<accession>A0A9R1WY41</accession>
<name>A0A9R1WY41_LACSA</name>
<comment type="caution">
    <text evidence="2">The sequence shown here is derived from an EMBL/GenBank/DDBJ whole genome shotgun (WGS) entry which is preliminary data.</text>
</comment>
<evidence type="ECO:0000313" key="3">
    <source>
        <dbReference type="Proteomes" id="UP000235145"/>
    </source>
</evidence>
<gene>
    <name evidence="2" type="ORF">LSAT_V11C800426120</name>
</gene>